<dbReference type="RefSeq" id="XP_002130877.1">
    <property type="nucleotide sequence ID" value="XM_002130841.5"/>
</dbReference>
<dbReference type="KEGG" id="cin:100179636"/>
<reference evidence="8" key="3">
    <citation type="submission" date="2025-09" db="UniProtKB">
        <authorList>
            <consortium name="Ensembl"/>
        </authorList>
    </citation>
    <scope>IDENTIFICATION</scope>
</reference>
<dbReference type="InterPro" id="IPR008253">
    <property type="entry name" value="Marvel"/>
</dbReference>
<feature type="transmembrane region" description="Helical" evidence="6">
    <location>
        <begin position="118"/>
        <end position="140"/>
    </location>
</feature>
<dbReference type="PROSITE" id="PS51225">
    <property type="entry name" value="MARVEL"/>
    <property type="match status" value="1"/>
</dbReference>
<keyword evidence="4 5" id="KW-0472">Membrane</keyword>
<evidence type="ECO:0000256" key="3">
    <source>
        <dbReference type="ARBA" id="ARBA00022989"/>
    </source>
</evidence>
<dbReference type="GO" id="GO:0016020">
    <property type="term" value="C:membrane"/>
    <property type="evidence" value="ECO:0000318"/>
    <property type="project" value="GO_Central"/>
</dbReference>
<dbReference type="Proteomes" id="UP000008144">
    <property type="component" value="Unassembled WGS sequence"/>
</dbReference>
<keyword evidence="9" id="KW-1185">Reference proteome</keyword>
<dbReference type="InParanoid" id="F6QZU2"/>
<feature type="domain" description="MARVEL" evidence="7">
    <location>
        <begin position="12"/>
        <end position="171"/>
    </location>
</feature>
<accession>A0A1W2WNI6</accession>
<evidence type="ECO:0000313" key="8">
    <source>
        <dbReference type="Ensembl" id="ENSCINP00000028812.2"/>
    </source>
</evidence>
<dbReference type="HOGENOM" id="CLU_1320481_0_0_1"/>
<gene>
    <name evidence="8" type="primary">LOC100179636</name>
</gene>
<dbReference type="AlphaFoldDB" id="F6QZU2"/>
<evidence type="ECO:0000256" key="2">
    <source>
        <dbReference type="ARBA" id="ARBA00022692"/>
    </source>
</evidence>
<organism evidence="8 9">
    <name type="scientific">Ciona intestinalis</name>
    <name type="common">Transparent sea squirt</name>
    <name type="synonym">Ascidia intestinalis</name>
    <dbReference type="NCBI Taxonomy" id="7719"/>
    <lineage>
        <taxon>Eukaryota</taxon>
        <taxon>Metazoa</taxon>
        <taxon>Chordata</taxon>
        <taxon>Tunicata</taxon>
        <taxon>Ascidiacea</taxon>
        <taxon>Phlebobranchia</taxon>
        <taxon>Cionidae</taxon>
        <taxon>Ciona</taxon>
    </lineage>
</organism>
<dbReference type="Ensembl" id="ENSCINT00000029058.2">
    <property type="protein sequence ID" value="ENSCINP00000028812.2"/>
    <property type="gene ID" value="ENSCING00000016739.2"/>
</dbReference>
<comment type="subcellular location">
    <subcellularLocation>
        <location evidence="1">Membrane</location>
        <topology evidence="1">Multi-pass membrane protein</topology>
    </subcellularLocation>
</comment>
<protein>
    <submittedName>
        <fullName evidence="8">Uncharacterized LOC100179636</fullName>
    </submittedName>
</protein>
<reference evidence="9" key="1">
    <citation type="journal article" date="2002" name="Science">
        <title>The draft genome of Ciona intestinalis: insights into chordate and vertebrate origins.</title>
        <authorList>
            <person name="Dehal P."/>
            <person name="Satou Y."/>
            <person name="Campbell R.K."/>
            <person name="Chapman J."/>
            <person name="Degnan B."/>
            <person name="De Tomaso A."/>
            <person name="Davidson B."/>
            <person name="Di Gregorio A."/>
            <person name="Gelpke M."/>
            <person name="Goodstein D.M."/>
            <person name="Harafuji N."/>
            <person name="Hastings K.E."/>
            <person name="Ho I."/>
            <person name="Hotta K."/>
            <person name="Huang W."/>
            <person name="Kawashima T."/>
            <person name="Lemaire P."/>
            <person name="Martinez D."/>
            <person name="Meinertzhagen I.A."/>
            <person name="Necula S."/>
            <person name="Nonaka M."/>
            <person name="Putnam N."/>
            <person name="Rash S."/>
            <person name="Saiga H."/>
            <person name="Satake M."/>
            <person name="Terry A."/>
            <person name="Yamada L."/>
            <person name="Wang H.G."/>
            <person name="Awazu S."/>
            <person name="Azumi K."/>
            <person name="Boore J."/>
            <person name="Branno M."/>
            <person name="Chin-Bow S."/>
            <person name="DeSantis R."/>
            <person name="Doyle S."/>
            <person name="Francino P."/>
            <person name="Keys D.N."/>
            <person name="Haga S."/>
            <person name="Hayashi H."/>
            <person name="Hino K."/>
            <person name="Imai K.S."/>
            <person name="Inaba K."/>
            <person name="Kano S."/>
            <person name="Kobayashi K."/>
            <person name="Kobayashi M."/>
            <person name="Lee B.I."/>
            <person name="Makabe K.W."/>
            <person name="Manohar C."/>
            <person name="Matassi G."/>
            <person name="Medina M."/>
            <person name="Mochizuki Y."/>
            <person name="Mount S."/>
            <person name="Morishita T."/>
            <person name="Miura S."/>
            <person name="Nakayama A."/>
            <person name="Nishizaka S."/>
            <person name="Nomoto H."/>
            <person name="Ohta F."/>
            <person name="Oishi K."/>
            <person name="Rigoutsos I."/>
            <person name="Sano M."/>
            <person name="Sasaki A."/>
            <person name="Sasakura Y."/>
            <person name="Shoguchi E."/>
            <person name="Shin-i T."/>
            <person name="Spagnuolo A."/>
            <person name="Stainier D."/>
            <person name="Suzuki M.M."/>
            <person name="Tassy O."/>
            <person name="Takatori N."/>
            <person name="Tokuoka M."/>
            <person name="Yagi K."/>
            <person name="Yoshizaki F."/>
            <person name="Wada S."/>
            <person name="Zhang C."/>
            <person name="Hyatt P.D."/>
            <person name="Larimer F."/>
            <person name="Detter C."/>
            <person name="Doggett N."/>
            <person name="Glavina T."/>
            <person name="Hawkins T."/>
            <person name="Richardson P."/>
            <person name="Lucas S."/>
            <person name="Kohara Y."/>
            <person name="Levine M."/>
            <person name="Satoh N."/>
            <person name="Rokhsar D.S."/>
        </authorList>
    </citation>
    <scope>NUCLEOTIDE SEQUENCE [LARGE SCALE GENOMIC DNA]</scope>
</reference>
<evidence type="ECO:0000313" key="9">
    <source>
        <dbReference type="Proteomes" id="UP000008144"/>
    </source>
</evidence>
<evidence type="ECO:0000256" key="4">
    <source>
        <dbReference type="ARBA" id="ARBA00023136"/>
    </source>
</evidence>
<evidence type="ECO:0000259" key="7">
    <source>
        <dbReference type="PROSITE" id="PS51225"/>
    </source>
</evidence>
<evidence type="ECO:0000256" key="1">
    <source>
        <dbReference type="ARBA" id="ARBA00004141"/>
    </source>
</evidence>
<evidence type="ECO:0000256" key="6">
    <source>
        <dbReference type="SAM" id="Phobius"/>
    </source>
</evidence>
<dbReference type="PANTHER" id="PTHR22776">
    <property type="entry name" value="MARVEL-CONTAINING POTENTIAL LIPID RAFT-ASSOCIATED PROTEIN"/>
    <property type="match status" value="1"/>
</dbReference>
<feature type="transmembrane region" description="Helical" evidence="6">
    <location>
        <begin position="12"/>
        <end position="35"/>
    </location>
</feature>
<accession>F6QZU2</accession>
<dbReference type="GeneID" id="100179636"/>
<reference evidence="8" key="2">
    <citation type="submission" date="2025-08" db="UniProtKB">
        <authorList>
            <consortium name="Ensembl"/>
        </authorList>
    </citation>
    <scope>IDENTIFICATION</scope>
</reference>
<proteinExistence type="predicted"/>
<evidence type="ECO:0000256" key="5">
    <source>
        <dbReference type="PROSITE-ProRule" id="PRU00581"/>
    </source>
</evidence>
<feature type="transmembrane region" description="Helical" evidence="6">
    <location>
        <begin position="146"/>
        <end position="167"/>
    </location>
</feature>
<keyword evidence="3 6" id="KW-1133">Transmembrane helix</keyword>
<feature type="transmembrane region" description="Helical" evidence="6">
    <location>
        <begin position="41"/>
        <end position="69"/>
    </location>
</feature>
<dbReference type="PANTHER" id="PTHR22776:SF89">
    <property type="entry name" value="CKLF-LIKE MARVEL TRANSMEMBRANE DOMAIN-CONTAINING PROTEIN 7"/>
    <property type="match status" value="1"/>
</dbReference>
<keyword evidence="2 5" id="KW-0812">Transmembrane</keyword>
<sequence>MVAEENPTGFRYLTTFQALFQIVELLLLMVVWALVASQKFLFIPGFAFSLGAFVTIWLITLLFFVLYIFGAHVKINQSLAKQNANTEEPSTSGTAGSLKPPPEVRLKIKKVVWFVTEYVIYFFCIIFLFIAVCIVTSKAYTNQHFIAAYAIGWIVLGFYILHFCLLVRNTEGKWPHQCLMECCGLIRKRKTEDTSQLLPTEQASPDNP</sequence>
<dbReference type="InterPro" id="IPR050578">
    <property type="entry name" value="MARVEL-CKLF_proteins"/>
</dbReference>
<name>F6QZU2_CIOIN</name>